<organism evidence="1 2">
    <name type="scientific">Atopostipes suicloacalis DSM 15692</name>
    <dbReference type="NCBI Taxonomy" id="1121025"/>
    <lineage>
        <taxon>Bacteria</taxon>
        <taxon>Bacillati</taxon>
        <taxon>Bacillota</taxon>
        <taxon>Bacilli</taxon>
        <taxon>Lactobacillales</taxon>
        <taxon>Carnobacteriaceae</taxon>
        <taxon>Atopostipes</taxon>
    </lineage>
</organism>
<reference evidence="1 2" key="1">
    <citation type="submission" date="2016-11" db="EMBL/GenBank/DDBJ databases">
        <authorList>
            <person name="Jaros S."/>
            <person name="Januszkiewicz K."/>
            <person name="Wedrychowicz H."/>
        </authorList>
    </citation>
    <scope>NUCLEOTIDE SEQUENCE [LARGE SCALE GENOMIC DNA]</scope>
    <source>
        <strain evidence="1 2">DSM 15692</strain>
    </source>
</reference>
<accession>A0A1M4Z365</accession>
<keyword evidence="2" id="KW-1185">Reference proteome</keyword>
<protein>
    <submittedName>
        <fullName evidence="1">Uncharacterized protein</fullName>
    </submittedName>
</protein>
<proteinExistence type="predicted"/>
<dbReference type="Proteomes" id="UP000184128">
    <property type="component" value="Unassembled WGS sequence"/>
</dbReference>
<sequence>MIIVNSPLMHKEIEKQLELNEEPSYTFVKKEGIKLYFETDAEDSEKAVSTAKQIIKNKVSDVIMVKVKTEEYL</sequence>
<dbReference type="RefSeq" id="WP_073298546.1">
    <property type="nucleotide sequence ID" value="NZ_FQUF01000034.1"/>
</dbReference>
<name>A0A1M4Z365_9LACT</name>
<dbReference type="EMBL" id="FQUF01000034">
    <property type="protein sequence ID" value="SHF12398.1"/>
    <property type="molecule type" value="Genomic_DNA"/>
</dbReference>
<gene>
    <name evidence="1" type="ORF">SAMN02745249_01858</name>
</gene>
<evidence type="ECO:0000313" key="1">
    <source>
        <dbReference type="EMBL" id="SHF12398.1"/>
    </source>
</evidence>
<dbReference type="OrthoDB" id="2881498at2"/>
<dbReference type="STRING" id="1121025.SAMN02745249_01858"/>
<evidence type="ECO:0000313" key="2">
    <source>
        <dbReference type="Proteomes" id="UP000184128"/>
    </source>
</evidence>
<dbReference type="AlphaFoldDB" id="A0A1M4Z365"/>